<keyword evidence="18" id="KW-0832">Ubl conjugation</keyword>
<evidence type="ECO:0000256" key="7">
    <source>
        <dbReference type="ARBA" id="ARBA00022527"/>
    </source>
</evidence>
<dbReference type="InterPro" id="IPR001611">
    <property type="entry name" value="Leu-rich_rpt"/>
</dbReference>
<dbReference type="Gene3D" id="3.30.200.20">
    <property type="entry name" value="Phosphorylase Kinase, domain 1"/>
    <property type="match status" value="1"/>
</dbReference>
<accession>A0A8X7Q4S7</accession>
<dbReference type="FunFam" id="3.80.10.10:FF:000775">
    <property type="entry name" value="Predicted protein"/>
    <property type="match status" value="1"/>
</dbReference>
<dbReference type="InterPro" id="IPR013210">
    <property type="entry name" value="LRR_N_plant-typ"/>
</dbReference>
<dbReference type="PROSITE" id="PS00107">
    <property type="entry name" value="PROTEIN_KINASE_ATP"/>
    <property type="match status" value="2"/>
</dbReference>
<evidence type="ECO:0000256" key="9">
    <source>
        <dbReference type="ARBA" id="ARBA00022614"/>
    </source>
</evidence>
<dbReference type="SUPFAM" id="SSF56112">
    <property type="entry name" value="Protein kinase-like (PK-like)"/>
    <property type="match status" value="2"/>
</dbReference>
<proteinExistence type="inferred from homology"/>
<keyword evidence="6" id="KW-1003">Cell membrane</keyword>
<dbReference type="GO" id="GO:0004674">
    <property type="term" value="F:protein serine/threonine kinase activity"/>
    <property type="evidence" value="ECO:0007669"/>
    <property type="project" value="UniProtKB-KW"/>
</dbReference>
<comment type="caution">
    <text evidence="31">The sequence shown here is derived from an EMBL/GenBank/DDBJ whole genome shotgun (WGS) entry which is preliminary data.</text>
</comment>
<keyword evidence="17 26" id="KW-0067">ATP-binding</keyword>
<dbReference type="SMART" id="SM00369">
    <property type="entry name" value="LRR_TYP"/>
    <property type="match status" value="14"/>
</dbReference>
<dbReference type="GO" id="GO:0006952">
    <property type="term" value="P:defense response"/>
    <property type="evidence" value="ECO:0007669"/>
    <property type="project" value="UniProtKB-KW"/>
</dbReference>
<evidence type="ECO:0000256" key="2">
    <source>
        <dbReference type="ARBA" id="ARBA00008171"/>
    </source>
</evidence>
<dbReference type="InterPro" id="IPR000719">
    <property type="entry name" value="Prot_kinase_dom"/>
</dbReference>
<keyword evidence="16" id="KW-0611">Plant defense</keyword>
<keyword evidence="27" id="KW-0175">Coiled coil</keyword>
<dbReference type="FunFam" id="3.80.10.10:FF:002654">
    <property type="entry name" value="LRR receptor-like serine/threonine-protein kinase RCH1"/>
    <property type="match status" value="2"/>
</dbReference>
<dbReference type="PANTHER" id="PTHR48053">
    <property type="entry name" value="LEUCINE RICH REPEAT FAMILY PROTEIN, EXPRESSED"/>
    <property type="match status" value="1"/>
</dbReference>
<evidence type="ECO:0000256" key="4">
    <source>
        <dbReference type="ARBA" id="ARBA00009592"/>
    </source>
</evidence>
<feature type="coiled-coil region" evidence="27">
    <location>
        <begin position="1125"/>
        <end position="1162"/>
    </location>
</feature>
<evidence type="ECO:0000256" key="24">
    <source>
        <dbReference type="ARBA" id="ARBA00047899"/>
    </source>
</evidence>
<dbReference type="GO" id="GO:0051707">
    <property type="term" value="P:response to other organism"/>
    <property type="evidence" value="ECO:0007669"/>
    <property type="project" value="UniProtKB-ARBA"/>
</dbReference>
<dbReference type="InterPro" id="IPR003591">
    <property type="entry name" value="Leu-rich_rpt_typical-subtyp"/>
</dbReference>
<dbReference type="CDD" id="cd14798">
    <property type="entry name" value="RX-CC_like"/>
    <property type="match status" value="2"/>
</dbReference>
<dbReference type="GO" id="GO:0043531">
    <property type="term" value="F:ADP binding"/>
    <property type="evidence" value="ECO:0007669"/>
    <property type="project" value="InterPro"/>
</dbReference>
<dbReference type="InterPro" id="IPR027417">
    <property type="entry name" value="P-loop_NTPase"/>
</dbReference>
<comment type="similarity">
    <text evidence="4">Belongs to the RLP family.</text>
</comment>
<dbReference type="GO" id="GO:0010449">
    <property type="term" value="P:root meristem growth"/>
    <property type="evidence" value="ECO:0007669"/>
    <property type="project" value="UniProtKB-ARBA"/>
</dbReference>
<evidence type="ECO:0000256" key="20">
    <source>
        <dbReference type="ARBA" id="ARBA00023136"/>
    </source>
</evidence>
<keyword evidence="8" id="KW-0597">Phosphoprotein</keyword>
<dbReference type="Pfam" id="PF18052">
    <property type="entry name" value="Rx_N"/>
    <property type="match status" value="2"/>
</dbReference>
<dbReference type="InterPro" id="IPR001245">
    <property type="entry name" value="Ser-Thr/Tyr_kinase_cat_dom"/>
</dbReference>
<dbReference type="InterPro" id="IPR011009">
    <property type="entry name" value="Kinase-like_dom_sf"/>
</dbReference>
<evidence type="ECO:0000256" key="8">
    <source>
        <dbReference type="ARBA" id="ARBA00022553"/>
    </source>
</evidence>
<dbReference type="FunFam" id="3.30.200.20:FF:000748">
    <property type="entry name" value="LRR receptor-like serine/threonine-protein kinase RCH1"/>
    <property type="match status" value="1"/>
</dbReference>
<comment type="catalytic activity">
    <reaction evidence="25">
        <text>L-seryl-[protein] + ATP = O-phospho-L-seryl-[protein] + ADP + H(+)</text>
        <dbReference type="Rhea" id="RHEA:17989"/>
        <dbReference type="Rhea" id="RHEA-COMP:9863"/>
        <dbReference type="Rhea" id="RHEA-COMP:11604"/>
        <dbReference type="ChEBI" id="CHEBI:15378"/>
        <dbReference type="ChEBI" id="CHEBI:29999"/>
        <dbReference type="ChEBI" id="CHEBI:30616"/>
        <dbReference type="ChEBI" id="CHEBI:83421"/>
        <dbReference type="ChEBI" id="CHEBI:456216"/>
        <dbReference type="EC" id="2.7.11.1"/>
    </reaction>
</comment>
<dbReference type="PROSITE" id="PS50011">
    <property type="entry name" value="PROTEIN_KINASE_DOM"/>
    <property type="match status" value="1"/>
</dbReference>
<dbReference type="Gene3D" id="1.10.8.430">
    <property type="entry name" value="Helical domain of apoptotic protease-activating factors"/>
    <property type="match status" value="1"/>
</dbReference>
<evidence type="ECO:0000313" key="32">
    <source>
        <dbReference type="Proteomes" id="UP000886595"/>
    </source>
</evidence>
<dbReference type="Proteomes" id="UP000886595">
    <property type="component" value="Unassembled WGS sequence"/>
</dbReference>
<dbReference type="InterPro" id="IPR042197">
    <property type="entry name" value="Apaf_helical"/>
</dbReference>
<evidence type="ECO:0000256" key="27">
    <source>
        <dbReference type="SAM" id="Coils"/>
    </source>
</evidence>
<dbReference type="SUPFAM" id="SSF52047">
    <property type="entry name" value="RNI-like"/>
    <property type="match status" value="4"/>
</dbReference>
<evidence type="ECO:0000256" key="10">
    <source>
        <dbReference type="ARBA" id="ARBA00022679"/>
    </source>
</evidence>
<feature type="compositionally biased region" description="Basic and acidic residues" evidence="28">
    <location>
        <begin position="1065"/>
        <end position="1075"/>
    </location>
</feature>
<evidence type="ECO:0000256" key="29">
    <source>
        <dbReference type="SAM" id="SignalP"/>
    </source>
</evidence>
<dbReference type="Pfam" id="PF13855">
    <property type="entry name" value="LRR_8"/>
    <property type="match status" value="3"/>
</dbReference>
<dbReference type="PROSITE" id="PS51450">
    <property type="entry name" value="LRR"/>
    <property type="match status" value="1"/>
</dbReference>
<feature type="compositionally biased region" description="Low complexity" evidence="28">
    <location>
        <begin position="2154"/>
        <end position="2164"/>
    </location>
</feature>
<evidence type="ECO:0000256" key="5">
    <source>
        <dbReference type="ARBA" id="ARBA00012513"/>
    </source>
</evidence>
<dbReference type="PANTHER" id="PTHR48053:SF165">
    <property type="entry name" value="RECEPTOR-LIKE PROTEIN KINASE 2 ISOFORM X2"/>
    <property type="match status" value="1"/>
</dbReference>
<evidence type="ECO:0000256" key="19">
    <source>
        <dbReference type="ARBA" id="ARBA00022989"/>
    </source>
</evidence>
<dbReference type="InterPro" id="IPR036388">
    <property type="entry name" value="WH-like_DNA-bd_sf"/>
</dbReference>
<name>A0A8X7Q4S7_BRACI</name>
<dbReference type="Gene3D" id="1.10.10.10">
    <property type="entry name" value="Winged helix-like DNA-binding domain superfamily/Winged helix DNA-binding domain"/>
    <property type="match status" value="1"/>
</dbReference>
<dbReference type="EMBL" id="JAAMPC010000014">
    <property type="protein sequence ID" value="KAG2261114.1"/>
    <property type="molecule type" value="Genomic_DNA"/>
</dbReference>
<evidence type="ECO:0000256" key="15">
    <source>
        <dbReference type="ARBA" id="ARBA00022777"/>
    </source>
</evidence>
<protein>
    <recommendedName>
        <fullName evidence="5">non-specific serine/threonine protein kinase</fullName>
        <ecNumber evidence="5">2.7.11.1</ecNumber>
    </recommendedName>
</protein>
<dbReference type="InterPro" id="IPR055414">
    <property type="entry name" value="LRR_R13L4/SHOC2-like"/>
</dbReference>
<dbReference type="GO" id="GO:2000280">
    <property type="term" value="P:regulation of root development"/>
    <property type="evidence" value="ECO:0007669"/>
    <property type="project" value="UniProtKB-ARBA"/>
</dbReference>
<comment type="similarity">
    <text evidence="2">Belongs to the protein kinase superfamily. TKL Ser/Thr protein kinase family. ROCO subfamily.</text>
</comment>
<dbReference type="Gene3D" id="1.20.5.4130">
    <property type="match status" value="2"/>
</dbReference>
<dbReference type="InterPro" id="IPR041118">
    <property type="entry name" value="Rx_N"/>
</dbReference>
<dbReference type="FunFam" id="3.80.10.10:FF:000729">
    <property type="entry name" value="Probable LRR receptor-like serine/threonine-protein kinase At1g34110"/>
    <property type="match status" value="1"/>
</dbReference>
<keyword evidence="21" id="KW-1015">Disulfide bond</keyword>
<keyword evidence="15" id="KW-0418">Kinase</keyword>
<feature type="domain" description="Protein kinase" evidence="30">
    <location>
        <begin position="780"/>
        <end position="1063"/>
    </location>
</feature>
<evidence type="ECO:0000256" key="3">
    <source>
        <dbReference type="ARBA" id="ARBA00008684"/>
    </source>
</evidence>
<dbReference type="SUPFAM" id="SSF52058">
    <property type="entry name" value="L domain-like"/>
    <property type="match status" value="1"/>
</dbReference>
<evidence type="ECO:0000256" key="28">
    <source>
        <dbReference type="SAM" id="MobiDB-lite"/>
    </source>
</evidence>
<comment type="subcellular location">
    <subcellularLocation>
        <location evidence="1">Cell membrane</location>
        <topology evidence="1">Single-pass type I membrane protein</topology>
    </subcellularLocation>
</comment>
<feature type="region of interest" description="Disordered" evidence="28">
    <location>
        <begin position="1065"/>
        <end position="1101"/>
    </location>
</feature>
<sequence>MPVPRKASTVVSITIFSLFFISSASASSHEVAALISWLHSSTSSPPPTSFSTWNPSDSDPCQWPYITCSSSSDKLVTEINIVSVQLALPFPPNISSFTSLQKLVISNANLTGTISSYIGGCSQLEVIDLSSNSLIGDIPSSLGKLKNLQELILNSNGLTGNIPPELGDCVSLKNLEIFDNYLSGNLPPELGKISTLESIRAGGNTELSGKIPEEIGNCGNLTVLGLAATKISGNLPVTLGKLSKLETISVYSAMLSGEIPKELGNCSALINLFLYDNDLSGTLPRELGQLQNLEKMLLWKNNLHGPIPDEIGFIKSLNSIDLSTNYLSGTIPETFGNLSSLQQLMLSSNNITGSIPSVLSNCTKLLQLQIDANEISGSIPPEIGLLKELNIFLGWQNKLEGNIPTELAGCKNLQALDLSQNFLTGALPAGLLQLRNLTKILLISNAISGVIPPEIGNCTSLVRLRLVNNRITGEIPKEIGFLQNLSFLDLSENSLSGSVPWEISNCRQLQMLNLSNNTLRGYLPLSLSSLTKLQVLDVSSNAFTGKLPDGLGQLVSLNRLILSENFFTGRIPKSLGQCTTLQLLDLSSNNISGTIPEEIFDIENLDIALNLSWNSLDGFIPARISALNRLSVLDISHNMLSGDLFALSGLKNLVSLNISHNRFSGYLPDSKVFRQMIQEEMEGNNGLCSKGIRSCFVSNDTRLNTHPGEDFVHSQGLKIAIGLLISLTIILAVLGVLAVLRARQMIQDDNDSEKGDNLWTWQFTPFQKLNFTVEHVLKCLVESNVIGKGCSGVVYRAEMPNQEVIAVKKLWPVTSTVTTLNEKSKTSGGRDSFAAEVKTLGSIRHKNIVRFLGCCWNKNTRLLMYDYMSNGSLGGLLHERSGECSLGWEVRFRIILGAAQGLAYLHHDCVPPIVHRDIKANNILIGPDFEPYIGDFGLAKLVDDGDFARSSKTIAGSYGYIAPEYGYSLKIREKSDVYSYGVVVLEVLTGKQPIDPTIQDGLHIVDWVKKIRDIQVIDQGLLARPDCEVQEMMQTLGVALLCVNPSPEDRPTMRDVAAMLSEIRQEREESTKGVEDNGCSGSCNNNGGERRDDSSPSSVVQQTAKRVAMAEGVVSFGVEKLWELLNRESERLQGVHEHVADLERQMRKLQSLLKDADAKKHEKEVVRNFVEDVKDIVYDAEDIIESFLLKESSGDEKGIKRRVKRLSCFLVNRRKLSIGIESITKRISEIVEEMQRFGIQGEIIMNDGPSLSLKERQRIRQTFPKSSEKGLVGVEESVEELLALPFPPNISSFTSLQKLVISNANLTGTIFSDIGGCSQLRVLDLSSNSLVGDIPSTLGNLQNLQELILNSNGLTGNIPPELGDCVSLKNLEIFDNYLSGNLPVELGKLSSLENIRAGGNTELSGKIPEEIGNCVNLTVLGLAATKISGNLPVTLGKLIKLETISVYSAMLSREIPKELGNCSKLINLFLYDNDLSGTLPGELGQLQNLEKMLLWQNNLHGPIPDEIGFIKSLNSIDLSTNYLSGTIPETFGNLSNLQQLMLSSNNITGSIPSVLSNCTRLLQLQIDANEISGSIPPEIGLLKELNIFLGWQNKLEGNIPTELAGCKNLQALDLSQNFLTGALPAGLLQLRNLTKILLISNAISGVIPPEIGNCTSLVRLRLVNNRITGEIPKEIGFLQNLSFLDLSENNLSGSVPWEISNCRQLQMLNLSNNTLRGYLPLSLSSLTKLQVLDVSSNAFTGKLPDGLGQLVSLNRLILSENSFNGRIPKSLGQCTSLQLLDLSSNNISGTIPEEIFDIENLDIALNLSWNSLDGFIPARISALNRLSVLDISHNMLSGDLFALSGLKNLVSLNISHNRFSGCLPDSKVLRQMIQEEMEGNNGLCSKGIRSCFVSNDTRLNTQPGEDFVHSQGLKIAIGLLISLTIILAVLGVLAVLRARQMIQDDNDSEKGENLWTWQFTPFQKLNFTVEHVLKCLVEGNVIGKGCSGVVYRAEMPNQEVIAVKKLWPVTPPVATLNEKNDGDFARSSKTIAGSYGYIAPEYGYSLKIREKSDVYSYGVVVLEVLTGKQPIDPTIQDGLHIVDWVKKIRDIQVIDQGLLARPDCEVQEMMQTLGVALLCVNPSPEDRPTMRDVAAMLSEIRQEREESTKGVEDNGCSGSCNNNGGERRDDSSPSSVVQQTAKRVAMAEGVVSFGVEKLWELLNRESERLQGVHEHVADLERQMRKLQSLLKDADAKKHEKEVLSIGIESITKRISEIVEEMQRFGIQGEIIMNDGPSLSLKERQRIRQTFPKSSEKGLVGVEESVEELVGWKMILTSRNEGVGLHADPTCFAFTPKILTPEESWKLCEGIALSRRDKAEFSVDKELEAMGKKMVTYCGGLPLAVKVLGGLLANKKYSVEEWKRVYDNIQTRIICLDDNNQDSVYRVLSLSYEDLPMHLKNSFLSLAYFPEDYTIQVDRFFYLWAAEGITNSSCDGPTIQESGEEYLEDLNVSSVFHLPSSLRNLKLLLYLNLFSSKSVHVPNIFKEMVELRYLSLPSWMDDKTKLELGNLVNLEFFLWHQCDSITDLRGMTRLRTLKVILVSKYASEILVSSLCELRNLETLMLVSLNQPNGAYDMDFIWNFIHLRDLEIFMRIRLPGHSRFPPNLSCITLRQCNMEEDPLPILEKLLHLQSVELSYSAFVGRKMVCSKGGFPQLRKLKLRTLNELEEWEIEEGSMPYLRTLLIGLCHKLKEIPEGLKYIVSLKELEISEMSKEWKVKLLPGGESYYKVQHIPTVELNYDREG</sequence>
<dbReference type="GO" id="GO:0042277">
    <property type="term" value="F:peptide binding"/>
    <property type="evidence" value="ECO:0007669"/>
    <property type="project" value="UniProtKB-ARBA"/>
</dbReference>
<keyword evidence="19" id="KW-1133">Transmembrane helix</keyword>
<dbReference type="Gene3D" id="3.80.10.10">
    <property type="entry name" value="Ribonuclease Inhibitor"/>
    <property type="match status" value="7"/>
</dbReference>
<dbReference type="FunFam" id="3.80.10.10:FF:000940">
    <property type="entry name" value="Disease resistance RPP8-like protein 3"/>
    <property type="match status" value="1"/>
</dbReference>
<evidence type="ECO:0000256" key="14">
    <source>
        <dbReference type="ARBA" id="ARBA00022741"/>
    </source>
</evidence>
<dbReference type="InterPro" id="IPR032675">
    <property type="entry name" value="LRR_dom_sf"/>
</dbReference>
<feature type="compositionally biased region" description="Low complexity" evidence="28">
    <location>
        <begin position="1077"/>
        <end position="1087"/>
    </location>
</feature>
<evidence type="ECO:0000259" key="30">
    <source>
        <dbReference type="PROSITE" id="PS50011"/>
    </source>
</evidence>
<evidence type="ECO:0000256" key="26">
    <source>
        <dbReference type="PROSITE-ProRule" id="PRU10141"/>
    </source>
</evidence>
<feature type="coiled-coil region" evidence="27">
    <location>
        <begin position="2202"/>
        <end position="2239"/>
    </location>
</feature>
<evidence type="ECO:0000256" key="1">
    <source>
        <dbReference type="ARBA" id="ARBA00004251"/>
    </source>
</evidence>
<comment type="similarity">
    <text evidence="3">Belongs to the protein kinase superfamily. Ser/Thr protein kinase family.</text>
</comment>
<evidence type="ECO:0000256" key="22">
    <source>
        <dbReference type="ARBA" id="ARBA00023170"/>
    </source>
</evidence>
<dbReference type="Pfam" id="PF07714">
    <property type="entry name" value="PK_Tyr_Ser-Thr"/>
    <property type="match status" value="2"/>
</dbReference>
<feature type="region of interest" description="Disordered" evidence="28">
    <location>
        <begin position="2142"/>
        <end position="2178"/>
    </location>
</feature>
<reference evidence="31 32" key="1">
    <citation type="submission" date="2020-02" db="EMBL/GenBank/DDBJ databases">
        <authorList>
            <person name="Ma Q."/>
            <person name="Huang Y."/>
            <person name="Song X."/>
            <person name="Pei D."/>
        </authorList>
    </citation>
    <scope>NUCLEOTIDE SEQUENCE [LARGE SCALE GENOMIC DNA]</scope>
    <source>
        <strain evidence="31">Sxm20200214</strain>
        <tissue evidence="31">Leaf</tissue>
    </source>
</reference>
<dbReference type="Gene3D" id="1.10.510.10">
    <property type="entry name" value="Transferase(Phosphotransferase) domain 1"/>
    <property type="match status" value="2"/>
</dbReference>
<keyword evidence="9" id="KW-0433">Leucine-rich repeat</keyword>
<dbReference type="InterPro" id="IPR017441">
    <property type="entry name" value="Protein_kinase_ATP_BS"/>
</dbReference>
<dbReference type="GO" id="GO:0001653">
    <property type="term" value="F:peptide receptor activity"/>
    <property type="evidence" value="ECO:0007669"/>
    <property type="project" value="UniProtKB-ARBA"/>
</dbReference>
<dbReference type="GO" id="GO:0005524">
    <property type="term" value="F:ATP binding"/>
    <property type="evidence" value="ECO:0007669"/>
    <property type="project" value="UniProtKB-UniRule"/>
</dbReference>
<keyword evidence="22" id="KW-0675">Receptor</keyword>
<dbReference type="SMART" id="SM00220">
    <property type="entry name" value="S_TKc"/>
    <property type="match status" value="1"/>
</dbReference>
<evidence type="ECO:0000256" key="17">
    <source>
        <dbReference type="ARBA" id="ARBA00022840"/>
    </source>
</evidence>
<dbReference type="Pfam" id="PF08263">
    <property type="entry name" value="LRRNT_2"/>
    <property type="match status" value="1"/>
</dbReference>
<dbReference type="GO" id="GO:0010078">
    <property type="term" value="P:maintenance of root meristem identity"/>
    <property type="evidence" value="ECO:0007669"/>
    <property type="project" value="UniProtKB-ARBA"/>
</dbReference>
<evidence type="ECO:0000256" key="11">
    <source>
        <dbReference type="ARBA" id="ARBA00022692"/>
    </source>
</evidence>
<dbReference type="OrthoDB" id="676979at2759"/>
<dbReference type="SMART" id="SM00365">
    <property type="entry name" value="LRR_SD22"/>
    <property type="match status" value="12"/>
</dbReference>
<keyword evidence="10" id="KW-0808">Transferase</keyword>
<dbReference type="Pfam" id="PF00560">
    <property type="entry name" value="LRR_1"/>
    <property type="match status" value="2"/>
</dbReference>
<evidence type="ECO:0000313" key="31">
    <source>
        <dbReference type="EMBL" id="KAG2261114.1"/>
    </source>
</evidence>
<evidence type="ECO:0000256" key="6">
    <source>
        <dbReference type="ARBA" id="ARBA00022475"/>
    </source>
</evidence>
<dbReference type="FunFam" id="1.10.510.10:FF:000276">
    <property type="entry name" value="LRR receptor-like serine/threonine-protein kinase RCH1"/>
    <property type="match status" value="1"/>
</dbReference>
<keyword evidence="11" id="KW-0812">Transmembrane</keyword>
<feature type="chain" id="PRO_5036448505" description="non-specific serine/threonine protein kinase" evidence="29">
    <location>
        <begin position="27"/>
        <end position="2783"/>
    </location>
</feature>
<dbReference type="GO" id="GO:0005886">
    <property type="term" value="C:plasma membrane"/>
    <property type="evidence" value="ECO:0007669"/>
    <property type="project" value="UniProtKB-SubCell"/>
</dbReference>
<dbReference type="FunFam" id="3.80.10.10:FF:000333">
    <property type="entry name" value="LRR receptor-like serine/threonine-protein kinase RCH1"/>
    <property type="match status" value="2"/>
</dbReference>
<dbReference type="GO" id="GO:0010082">
    <property type="term" value="P:regulation of root meristem growth"/>
    <property type="evidence" value="ECO:0007669"/>
    <property type="project" value="UniProtKB-ARBA"/>
</dbReference>
<evidence type="ECO:0000256" key="12">
    <source>
        <dbReference type="ARBA" id="ARBA00022729"/>
    </source>
</evidence>
<keyword evidence="13" id="KW-0677">Repeat</keyword>
<evidence type="ECO:0000256" key="16">
    <source>
        <dbReference type="ARBA" id="ARBA00022821"/>
    </source>
</evidence>
<dbReference type="Pfam" id="PF23598">
    <property type="entry name" value="LRR_14"/>
    <property type="match status" value="3"/>
</dbReference>
<feature type="compositionally biased region" description="Basic and acidic residues" evidence="28">
    <location>
        <begin position="2142"/>
        <end position="2152"/>
    </location>
</feature>
<feature type="binding site" evidence="26">
    <location>
        <position position="809"/>
    </location>
    <ligand>
        <name>ATP</name>
        <dbReference type="ChEBI" id="CHEBI:30616"/>
    </ligand>
</feature>
<dbReference type="InterPro" id="IPR051716">
    <property type="entry name" value="Plant_RL_S/T_kinase"/>
</dbReference>
<dbReference type="FunFam" id="3.80.10.10:FF:000041">
    <property type="entry name" value="LRR receptor-like serine/threonine-protein kinase ERECTA"/>
    <property type="match status" value="1"/>
</dbReference>
<keyword evidence="12 29" id="KW-0732">Signal</keyword>
<evidence type="ECO:0000256" key="18">
    <source>
        <dbReference type="ARBA" id="ARBA00022843"/>
    </source>
</evidence>
<keyword evidence="14 26" id="KW-0547">Nucleotide-binding</keyword>
<feature type="binding site" evidence="26">
    <location>
        <position position="2005"/>
    </location>
    <ligand>
        <name>ATP</name>
        <dbReference type="ChEBI" id="CHEBI:30616"/>
    </ligand>
</feature>
<dbReference type="FunFam" id="3.80.10.10:FF:000400">
    <property type="entry name" value="Nuclear pore complex protein NUP107"/>
    <property type="match status" value="1"/>
</dbReference>
<evidence type="ECO:0000256" key="23">
    <source>
        <dbReference type="ARBA" id="ARBA00023180"/>
    </source>
</evidence>
<dbReference type="EC" id="2.7.11.1" evidence="5"/>
<dbReference type="InterPro" id="IPR008271">
    <property type="entry name" value="Ser/Thr_kinase_AS"/>
</dbReference>
<comment type="catalytic activity">
    <reaction evidence="24">
        <text>L-threonyl-[protein] + ATP = O-phospho-L-threonyl-[protein] + ADP + H(+)</text>
        <dbReference type="Rhea" id="RHEA:46608"/>
        <dbReference type="Rhea" id="RHEA-COMP:11060"/>
        <dbReference type="Rhea" id="RHEA-COMP:11605"/>
        <dbReference type="ChEBI" id="CHEBI:15378"/>
        <dbReference type="ChEBI" id="CHEBI:30013"/>
        <dbReference type="ChEBI" id="CHEBI:30616"/>
        <dbReference type="ChEBI" id="CHEBI:61977"/>
        <dbReference type="ChEBI" id="CHEBI:456216"/>
        <dbReference type="EC" id="2.7.11.1"/>
    </reaction>
</comment>
<dbReference type="SUPFAM" id="SSF52540">
    <property type="entry name" value="P-loop containing nucleoside triphosphate hydrolases"/>
    <property type="match status" value="1"/>
</dbReference>
<keyword evidence="20" id="KW-0472">Membrane</keyword>
<organism evidence="31 32">
    <name type="scientific">Brassica carinata</name>
    <name type="common">Ethiopian mustard</name>
    <name type="synonym">Abyssinian cabbage</name>
    <dbReference type="NCBI Taxonomy" id="52824"/>
    <lineage>
        <taxon>Eukaryota</taxon>
        <taxon>Viridiplantae</taxon>
        <taxon>Streptophyta</taxon>
        <taxon>Embryophyta</taxon>
        <taxon>Tracheophyta</taxon>
        <taxon>Spermatophyta</taxon>
        <taxon>Magnoliopsida</taxon>
        <taxon>eudicotyledons</taxon>
        <taxon>Gunneridae</taxon>
        <taxon>Pentapetalae</taxon>
        <taxon>rosids</taxon>
        <taxon>malvids</taxon>
        <taxon>Brassicales</taxon>
        <taxon>Brassicaceae</taxon>
        <taxon>Brassiceae</taxon>
        <taxon>Brassica</taxon>
    </lineage>
</organism>
<keyword evidence="7" id="KW-0723">Serine/threonine-protein kinase</keyword>
<evidence type="ECO:0000256" key="13">
    <source>
        <dbReference type="ARBA" id="ARBA00022737"/>
    </source>
</evidence>
<feature type="signal peptide" evidence="29">
    <location>
        <begin position="1"/>
        <end position="26"/>
    </location>
</feature>
<dbReference type="InterPro" id="IPR038005">
    <property type="entry name" value="RX-like_CC"/>
</dbReference>
<dbReference type="PROSITE" id="PS00108">
    <property type="entry name" value="PROTEIN_KINASE_ST"/>
    <property type="match status" value="1"/>
</dbReference>
<gene>
    <name evidence="31" type="ORF">Bca52824_068193</name>
</gene>
<dbReference type="FunFam" id="1.10.8.430:FF:000003">
    <property type="entry name" value="Probable disease resistance protein At5g66910"/>
    <property type="match status" value="1"/>
</dbReference>
<evidence type="ECO:0000256" key="21">
    <source>
        <dbReference type="ARBA" id="ARBA00023157"/>
    </source>
</evidence>
<keyword evidence="32" id="KW-1185">Reference proteome</keyword>
<keyword evidence="23" id="KW-0325">Glycoprotein</keyword>
<evidence type="ECO:0000256" key="25">
    <source>
        <dbReference type="ARBA" id="ARBA00048679"/>
    </source>
</evidence>